<feature type="transmembrane region" description="Helical" evidence="1">
    <location>
        <begin position="15"/>
        <end position="37"/>
    </location>
</feature>
<evidence type="ECO:0000313" key="4">
    <source>
        <dbReference type="EMBL" id="AEG98570.1"/>
    </source>
</evidence>
<dbReference type="Pfam" id="PF00563">
    <property type="entry name" value="EAL"/>
    <property type="match status" value="1"/>
</dbReference>
<protein>
    <submittedName>
        <fullName evidence="4">Diguanylate cyclase/phosphodiesterase</fullName>
    </submittedName>
</protein>
<dbReference type="InterPro" id="IPR043128">
    <property type="entry name" value="Rev_trsase/Diguanyl_cyclase"/>
</dbReference>
<dbReference type="SUPFAM" id="SSF141868">
    <property type="entry name" value="EAL domain-like"/>
    <property type="match status" value="1"/>
</dbReference>
<name>A0A0H3FSC8_KLEAK</name>
<dbReference type="Pfam" id="PF05228">
    <property type="entry name" value="CHASE4"/>
    <property type="match status" value="1"/>
</dbReference>
<dbReference type="PATRIC" id="fig|1028307.3.peg.3659"/>
<organism evidence="4 5">
    <name type="scientific">Klebsiella aerogenes (strain ATCC 13048 / DSM 30053 / CCUG 1429 / JCM 1235 / KCTC 2190 / NBRC 13534 / NCIMB 10102 / NCTC 10006 / CDC 819-56)</name>
    <name type="common">Enterobacter aerogenes</name>
    <dbReference type="NCBI Taxonomy" id="1028307"/>
    <lineage>
        <taxon>Bacteria</taxon>
        <taxon>Pseudomonadati</taxon>
        <taxon>Pseudomonadota</taxon>
        <taxon>Gammaproteobacteria</taxon>
        <taxon>Enterobacterales</taxon>
        <taxon>Enterobacteriaceae</taxon>
        <taxon>Klebsiella/Raoultella group</taxon>
        <taxon>Klebsiella</taxon>
    </lineage>
</organism>
<dbReference type="Proteomes" id="UP000008881">
    <property type="component" value="Chromosome"/>
</dbReference>
<keyword evidence="1" id="KW-1133">Transmembrane helix</keyword>
<dbReference type="GeneID" id="93311851"/>
<dbReference type="SUPFAM" id="SSF55073">
    <property type="entry name" value="Nucleotide cyclase"/>
    <property type="match status" value="1"/>
</dbReference>
<accession>A0A0H3FSC8</accession>
<dbReference type="eggNOG" id="COG5001">
    <property type="taxonomic scope" value="Bacteria"/>
</dbReference>
<evidence type="ECO:0000313" key="5">
    <source>
        <dbReference type="Proteomes" id="UP000008881"/>
    </source>
</evidence>
<feature type="transmembrane region" description="Helical" evidence="1">
    <location>
        <begin position="265"/>
        <end position="286"/>
    </location>
</feature>
<dbReference type="Pfam" id="PF00990">
    <property type="entry name" value="GGDEF"/>
    <property type="match status" value="1"/>
</dbReference>
<dbReference type="PROSITE" id="PS50887">
    <property type="entry name" value="GGDEF"/>
    <property type="match status" value="1"/>
</dbReference>
<dbReference type="InterPro" id="IPR029787">
    <property type="entry name" value="Nucleotide_cyclase"/>
</dbReference>
<dbReference type="InterPro" id="IPR007892">
    <property type="entry name" value="CHASE4"/>
</dbReference>
<dbReference type="CDD" id="cd01948">
    <property type="entry name" value="EAL"/>
    <property type="match status" value="1"/>
</dbReference>
<dbReference type="Gene3D" id="3.30.70.270">
    <property type="match status" value="1"/>
</dbReference>
<dbReference type="PANTHER" id="PTHR33121">
    <property type="entry name" value="CYCLIC DI-GMP PHOSPHODIESTERASE PDEF"/>
    <property type="match status" value="1"/>
</dbReference>
<evidence type="ECO:0000256" key="1">
    <source>
        <dbReference type="SAM" id="Phobius"/>
    </source>
</evidence>
<dbReference type="SMART" id="SM00267">
    <property type="entry name" value="GGDEF"/>
    <property type="match status" value="1"/>
</dbReference>
<dbReference type="Gene3D" id="3.20.20.450">
    <property type="entry name" value="EAL domain"/>
    <property type="match status" value="1"/>
</dbReference>
<gene>
    <name evidence="4" type="ordered locus">EAE_18315</name>
</gene>
<keyword evidence="1" id="KW-0812">Transmembrane</keyword>
<dbReference type="PROSITE" id="PS50883">
    <property type="entry name" value="EAL"/>
    <property type="match status" value="1"/>
</dbReference>
<dbReference type="RefSeq" id="WP_015705283.1">
    <property type="nucleotide sequence ID" value="NC_015663.1"/>
</dbReference>
<dbReference type="SMART" id="SM00052">
    <property type="entry name" value="EAL"/>
    <property type="match status" value="1"/>
</dbReference>
<feature type="domain" description="GGDEF" evidence="3">
    <location>
        <begin position="327"/>
        <end position="460"/>
    </location>
</feature>
<evidence type="ECO:0000259" key="2">
    <source>
        <dbReference type="PROSITE" id="PS50883"/>
    </source>
</evidence>
<sequence length="718" mass="79457">MIPLPGWRNIPSAKILSILVFLAGLGLVVSVISLFYLSQHLVSIKTNEIDKHRSMLSVEGAVQTSVNRVLSLVLDNSIWDDAVKQTYTPHLDAHWLYDSWGSGFKINNLYDGTFILDENYRILWGAFRSEPFTESDIGFFGSGLQTLIELHADVLRRGKNAFAGITRTRAGIAFVGIGLIRPTIGRLPIYDKTRRYLVITRHINPTMLETLGNTFQINRLHTTQFAGEYSVPLRTEGGETLAYLSWQPRLPGAEAARAASNSIRLIAILAASLILLFIMLSSLGLYKLARGEQQARKNALIDWLSLLPNRRALIERLNAMGECGKNEMQSVVFIDLDGFKDVNDNYGHDTGDALIAHIARELRDRVPAGAMLARMGGDEFAMTMSGEHAVNQASAFALAVLELLKTPVALSARKIYISASIGIASGVPTQCSSTELFRRADMAMYHAKKSGKGRAAWYDDTLNETRQHQLHIENGIREGLEKGEFDVWYQPIVNAETLVMEGVEALLRWPRRPEGPLAPDAFIPIAESSGLIYALGQFALSQACYDLETMGDLLLSVNISPAQFRDPEFETRVIQTLGRCQFPARRLQLEVTESYVLENPERARVAIENLKSLGIAVALDDFGIGYSSIGYLRSCRFDSLKIDKSLAGVVDVDPQAAELVRGTVRIANALGITVVAEGVETQQQLALLLRAGCDRLQGYYFSQPMPIDSLLQLRQQQG</sequence>
<keyword evidence="1" id="KW-0472">Membrane</keyword>
<dbReference type="InterPro" id="IPR000160">
    <property type="entry name" value="GGDEF_dom"/>
</dbReference>
<keyword evidence="5" id="KW-1185">Reference proteome</keyword>
<dbReference type="PANTHER" id="PTHR33121:SF70">
    <property type="entry name" value="SIGNALING PROTEIN YKOW"/>
    <property type="match status" value="1"/>
</dbReference>
<dbReference type="GO" id="GO:0071111">
    <property type="term" value="F:cyclic-guanylate-specific phosphodiesterase activity"/>
    <property type="evidence" value="ECO:0007669"/>
    <property type="project" value="InterPro"/>
</dbReference>
<dbReference type="OrthoDB" id="9804951at2"/>
<reference evidence="4 5" key="1">
    <citation type="journal article" date="2012" name="J. Bacteriol.">
        <title>Complete genome sequence of Enterobacter aerogenes KCTC 2190.</title>
        <authorList>
            <person name="Shin S.H."/>
            <person name="Kim S."/>
            <person name="Kim J.Y."/>
            <person name="Lee S."/>
            <person name="Um Y."/>
            <person name="Oh M.K."/>
            <person name="Kim Y.R."/>
            <person name="Lee J."/>
            <person name="Yang K.S."/>
        </authorList>
    </citation>
    <scope>NUCLEOTIDE SEQUENCE [LARGE SCALE GENOMIC DNA]</scope>
    <source>
        <strain evidence="4 5">KCTC 2190</strain>
    </source>
</reference>
<dbReference type="InterPro" id="IPR001633">
    <property type="entry name" value="EAL_dom"/>
</dbReference>
<dbReference type="EMBL" id="CP002824">
    <property type="protein sequence ID" value="AEG98570.1"/>
    <property type="molecule type" value="Genomic_DNA"/>
</dbReference>
<dbReference type="InterPro" id="IPR035919">
    <property type="entry name" value="EAL_sf"/>
</dbReference>
<evidence type="ECO:0000259" key="3">
    <source>
        <dbReference type="PROSITE" id="PS50887"/>
    </source>
</evidence>
<dbReference type="AlphaFoldDB" id="A0A0H3FSC8"/>
<dbReference type="InterPro" id="IPR050706">
    <property type="entry name" value="Cyclic-di-GMP_PDE-like"/>
</dbReference>
<proteinExistence type="predicted"/>
<dbReference type="HOGENOM" id="CLU_000445_91_2_6"/>
<dbReference type="KEGG" id="eae:EAE_18315"/>
<feature type="domain" description="EAL" evidence="2">
    <location>
        <begin position="469"/>
        <end position="718"/>
    </location>
</feature>
<dbReference type="NCBIfam" id="TIGR00254">
    <property type="entry name" value="GGDEF"/>
    <property type="match status" value="1"/>
</dbReference>
<dbReference type="CDD" id="cd01949">
    <property type="entry name" value="GGDEF"/>
    <property type="match status" value="1"/>
</dbReference>